<dbReference type="InterPro" id="IPR013328">
    <property type="entry name" value="6PGD_dom2"/>
</dbReference>
<dbReference type="PIRSF" id="PIRSF000103">
    <property type="entry name" value="HIBADH"/>
    <property type="match status" value="1"/>
</dbReference>
<dbReference type="SMART" id="SM01350">
    <property type="entry name" value="6PGD"/>
    <property type="match status" value="1"/>
</dbReference>
<evidence type="ECO:0000259" key="5">
    <source>
        <dbReference type="SMART" id="SM01350"/>
    </source>
</evidence>
<feature type="domain" description="6-phosphogluconate dehydrogenase C-terminal" evidence="5">
    <location>
        <begin position="172"/>
        <end position="299"/>
    </location>
</feature>
<evidence type="ECO:0000256" key="4">
    <source>
        <dbReference type="ARBA" id="ARBA00023064"/>
    </source>
</evidence>
<dbReference type="Pfam" id="PF03446">
    <property type="entry name" value="NAD_binding_2"/>
    <property type="match status" value="1"/>
</dbReference>
<dbReference type="NCBIfam" id="NF007161">
    <property type="entry name" value="PRK09599.1"/>
    <property type="match status" value="1"/>
</dbReference>
<dbReference type="InterPro" id="IPR008927">
    <property type="entry name" value="6-PGluconate_DH-like_C_sf"/>
</dbReference>
<dbReference type="Pfam" id="PF00393">
    <property type="entry name" value="6PGD"/>
    <property type="match status" value="1"/>
</dbReference>
<dbReference type="PRINTS" id="PR00076">
    <property type="entry name" value="6PGDHDRGNASE"/>
</dbReference>
<dbReference type="InterPro" id="IPR002204">
    <property type="entry name" value="3-OH-isobutyrate_DH-rel_CS"/>
</dbReference>
<evidence type="ECO:0000313" key="6">
    <source>
        <dbReference type="EMBL" id="MEK0307149.1"/>
    </source>
</evidence>
<name>A0ABU8ZR42_9BIFI</name>
<dbReference type="PROSITE" id="PS00895">
    <property type="entry name" value="3_HYDROXYISOBUT_DH"/>
    <property type="match status" value="1"/>
</dbReference>
<dbReference type="Gene3D" id="3.40.50.720">
    <property type="entry name" value="NAD(P)-binding Rossmann-like Domain"/>
    <property type="match status" value="1"/>
</dbReference>
<dbReference type="InterPro" id="IPR006183">
    <property type="entry name" value="Pgluconate_DH"/>
</dbReference>
<dbReference type="InterPro" id="IPR006114">
    <property type="entry name" value="6PGDH_C"/>
</dbReference>
<dbReference type="InterPro" id="IPR036291">
    <property type="entry name" value="NAD(P)-bd_dom_sf"/>
</dbReference>
<sequence>MRQTSRKGCGTMKIGMIGLGRMGKNMADRLRAGGHQVVGYDISPNSGRDVDSLQALVGALEAPRAIWVMVPAGGPTDSTLDQLGDLLDRGDLVVDGGNTRYTQDQGHAKALAARGIGLVDVGTSNGIWGRQDGYALMVGGSDEDVERIRPILETLKPAGDSGLVHAGGTGAGHYAKMVHNGIEYGMMQALAEGYAVLEASDLIENPDEVIDSWRKGSVIQSWLLDLLAQSLRQDPHLAHVAGRAEETGETKWMIADALELGVPTPAITTALYARQSSQIQDPMTMKVVAALREAFGGHPVQSE</sequence>
<dbReference type="InterPro" id="IPR015815">
    <property type="entry name" value="HIBADH-related"/>
</dbReference>
<evidence type="ECO:0000313" key="7">
    <source>
        <dbReference type="Proteomes" id="UP001373159"/>
    </source>
</evidence>
<dbReference type="SUPFAM" id="SSF51735">
    <property type="entry name" value="NAD(P)-binding Rossmann-fold domains"/>
    <property type="match status" value="1"/>
</dbReference>
<dbReference type="InterPro" id="IPR004849">
    <property type="entry name" value="6DGDH_YqeC"/>
</dbReference>
<keyword evidence="4" id="KW-0311">Gluconate utilization</keyword>
<dbReference type="InterPro" id="IPR006115">
    <property type="entry name" value="6PGDH_NADP-bd"/>
</dbReference>
<keyword evidence="7" id="KW-1185">Reference proteome</keyword>
<evidence type="ECO:0000256" key="1">
    <source>
        <dbReference type="ARBA" id="ARBA00008419"/>
    </source>
</evidence>
<dbReference type="RefSeq" id="WP_340469868.1">
    <property type="nucleotide sequence ID" value="NZ_JBANBB010000002.1"/>
</dbReference>
<proteinExistence type="inferred from homology"/>
<comment type="similarity">
    <text evidence="2">Belongs to the HIBADH-related family.</text>
</comment>
<accession>A0ABU8ZR42</accession>
<evidence type="ECO:0000256" key="3">
    <source>
        <dbReference type="ARBA" id="ARBA00023002"/>
    </source>
</evidence>
<organism evidence="6 7">
    <name type="scientific">Bifidobacterium favimelis</name>
    <dbReference type="NCBI Taxonomy" id="3122979"/>
    <lineage>
        <taxon>Bacteria</taxon>
        <taxon>Bacillati</taxon>
        <taxon>Actinomycetota</taxon>
        <taxon>Actinomycetes</taxon>
        <taxon>Bifidobacteriales</taxon>
        <taxon>Bifidobacteriaceae</taxon>
        <taxon>Bifidobacterium</taxon>
    </lineage>
</organism>
<dbReference type="EMBL" id="JBANBB010000002">
    <property type="protein sequence ID" value="MEK0307149.1"/>
    <property type="molecule type" value="Genomic_DNA"/>
</dbReference>
<protein>
    <submittedName>
        <fullName evidence="6">Decarboxylating 6-phosphogluconate dehydrogenase</fullName>
    </submittedName>
</protein>
<dbReference type="NCBIfam" id="TIGR00872">
    <property type="entry name" value="gnd_rel"/>
    <property type="match status" value="1"/>
</dbReference>
<dbReference type="PANTHER" id="PTHR11811">
    <property type="entry name" value="6-PHOSPHOGLUCONATE DEHYDROGENASE"/>
    <property type="match status" value="1"/>
</dbReference>
<comment type="caution">
    <text evidence="6">The sequence shown here is derived from an EMBL/GenBank/DDBJ whole genome shotgun (WGS) entry which is preliminary data.</text>
</comment>
<dbReference type="SUPFAM" id="SSF48179">
    <property type="entry name" value="6-phosphogluconate dehydrogenase C-terminal domain-like"/>
    <property type="match status" value="1"/>
</dbReference>
<reference evidence="6 7" key="1">
    <citation type="submission" date="2024-02" db="EMBL/GenBank/DDBJ databases">
        <title>Bifidobacterium honeyensis sp. nov., isolated from the comb honey.</title>
        <authorList>
            <person name="Liu W."/>
            <person name="Li Y."/>
        </authorList>
    </citation>
    <scope>NUCLEOTIDE SEQUENCE [LARGE SCALE GENOMIC DNA]</scope>
    <source>
        <strain evidence="6 7">IMAU50988</strain>
    </source>
</reference>
<keyword evidence="3" id="KW-0560">Oxidoreductase</keyword>
<gene>
    <name evidence="6" type="primary">gnd</name>
    <name evidence="6" type="ORF">V8P97_06715</name>
</gene>
<evidence type="ECO:0000256" key="2">
    <source>
        <dbReference type="ARBA" id="ARBA00009080"/>
    </source>
</evidence>
<dbReference type="Proteomes" id="UP001373159">
    <property type="component" value="Unassembled WGS sequence"/>
</dbReference>
<comment type="similarity">
    <text evidence="1">Belongs to the 6-phosphogluconate dehydrogenase family.</text>
</comment>
<dbReference type="Gene3D" id="1.10.1040.10">
    <property type="entry name" value="N-(1-d-carboxylethyl)-l-norvaline Dehydrogenase, domain 2"/>
    <property type="match status" value="1"/>
</dbReference>